<feature type="compositionally biased region" description="Low complexity" evidence="1">
    <location>
        <begin position="64"/>
        <end position="84"/>
    </location>
</feature>
<proteinExistence type="predicted"/>
<reference evidence="3 4" key="1">
    <citation type="submission" date="2016-10" db="EMBL/GenBank/DDBJ databases">
        <authorList>
            <person name="de Groot N.N."/>
        </authorList>
    </citation>
    <scope>NUCLEOTIDE SEQUENCE [LARGE SCALE GENOMIC DNA]</scope>
    <source>
        <strain evidence="3 4">CGMCC 1.6117</strain>
    </source>
</reference>
<sequence>MLRTEHELHRRRRGRNIGLLVVLIAFAALVFGLTVVKIGQGDMMEGYDYRPRASMLPRDPDAPAPAAAPETPAEPQQQQPEDQQ</sequence>
<gene>
    <name evidence="3" type="ORF">SAMN04487972_101135</name>
</gene>
<keyword evidence="2" id="KW-0472">Membrane</keyword>
<dbReference type="EMBL" id="FOJO01000001">
    <property type="protein sequence ID" value="SFA38427.1"/>
    <property type="molecule type" value="Genomic_DNA"/>
</dbReference>
<dbReference type="AlphaFoldDB" id="A0A1I0SG65"/>
<dbReference type="Proteomes" id="UP000182312">
    <property type="component" value="Unassembled WGS sequence"/>
</dbReference>
<evidence type="ECO:0000313" key="3">
    <source>
        <dbReference type="EMBL" id="SFA38427.1"/>
    </source>
</evidence>
<evidence type="ECO:0008006" key="5">
    <source>
        <dbReference type="Google" id="ProtNLM"/>
    </source>
</evidence>
<evidence type="ECO:0000256" key="1">
    <source>
        <dbReference type="SAM" id="MobiDB-lite"/>
    </source>
</evidence>
<feature type="region of interest" description="Disordered" evidence="1">
    <location>
        <begin position="50"/>
        <end position="84"/>
    </location>
</feature>
<dbReference type="RefSeq" id="WP_414811544.1">
    <property type="nucleotide sequence ID" value="NZ_FOJO01000001.1"/>
</dbReference>
<keyword evidence="2" id="KW-0812">Transmembrane</keyword>
<organism evidence="3 4">
    <name type="scientific">Paracoccus halophilus</name>
    <dbReference type="NCBI Taxonomy" id="376733"/>
    <lineage>
        <taxon>Bacteria</taxon>
        <taxon>Pseudomonadati</taxon>
        <taxon>Pseudomonadota</taxon>
        <taxon>Alphaproteobacteria</taxon>
        <taxon>Rhodobacterales</taxon>
        <taxon>Paracoccaceae</taxon>
        <taxon>Paracoccus</taxon>
    </lineage>
</organism>
<evidence type="ECO:0000256" key="2">
    <source>
        <dbReference type="SAM" id="Phobius"/>
    </source>
</evidence>
<protein>
    <recommendedName>
        <fullName evidence="5">Cytochrome C oxidase assembly protein</fullName>
    </recommendedName>
</protein>
<feature type="transmembrane region" description="Helical" evidence="2">
    <location>
        <begin position="20"/>
        <end position="39"/>
    </location>
</feature>
<evidence type="ECO:0000313" key="4">
    <source>
        <dbReference type="Proteomes" id="UP000182312"/>
    </source>
</evidence>
<keyword evidence="2" id="KW-1133">Transmembrane helix</keyword>
<accession>A0A1I0SG65</accession>
<name>A0A1I0SG65_9RHOB</name>